<proteinExistence type="predicted"/>
<evidence type="ECO:0000313" key="3">
    <source>
        <dbReference type="Proteomes" id="UP000220034"/>
    </source>
</evidence>
<dbReference type="Proteomes" id="UP000220034">
    <property type="component" value="Unassembled WGS sequence"/>
</dbReference>
<name>A0A2C9CT64_9RHOB</name>
<dbReference type="RefSeq" id="WP_180955978.1">
    <property type="nucleotide sequence ID" value="NZ_OCTN01000004.1"/>
</dbReference>
<protein>
    <recommendedName>
        <fullName evidence="4">Glyceraldehyde-3-phosphate dehydrogenase</fullName>
    </recommendedName>
</protein>
<gene>
    <name evidence="2" type="ORF">SAMN06273572_104213</name>
</gene>
<keyword evidence="1" id="KW-0472">Membrane</keyword>
<keyword evidence="1" id="KW-0812">Transmembrane</keyword>
<keyword evidence="3" id="KW-1185">Reference proteome</keyword>
<reference evidence="3" key="1">
    <citation type="submission" date="2017-09" db="EMBL/GenBank/DDBJ databases">
        <authorList>
            <person name="Varghese N."/>
            <person name="Submissions S."/>
        </authorList>
    </citation>
    <scope>NUCLEOTIDE SEQUENCE [LARGE SCALE GENOMIC DNA]</scope>
    <source>
        <strain evidence="3">C7</strain>
    </source>
</reference>
<organism evidence="2 3">
    <name type="scientific">Pontivivens marinum</name>
    <dbReference type="NCBI Taxonomy" id="1690039"/>
    <lineage>
        <taxon>Bacteria</taxon>
        <taxon>Pseudomonadati</taxon>
        <taxon>Pseudomonadota</taxon>
        <taxon>Alphaproteobacteria</taxon>
        <taxon>Rhodobacterales</taxon>
        <taxon>Paracoccaceae</taxon>
        <taxon>Pontivivens</taxon>
    </lineage>
</organism>
<feature type="transmembrane region" description="Helical" evidence="1">
    <location>
        <begin position="6"/>
        <end position="29"/>
    </location>
</feature>
<evidence type="ECO:0000256" key="1">
    <source>
        <dbReference type="SAM" id="Phobius"/>
    </source>
</evidence>
<dbReference type="EMBL" id="OCTN01000004">
    <property type="protein sequence ID" value="SOH94514.1"/>
    <property type="molecule type" value="Genomic_DNA"/>
</dbReference>
<keyword evidence="1" id="KW-1133">Transmembrane helix</keyword>
<accession>A0A2C9CT64</accession>
<sequence length="47" mass="5735">MNTKFALWFGGIIIAVFLADTFFFGWDLWIDAMKLLWRISTWMAFWR</sequence>
<evidence type="ECO:0008006" key="4">
    <source>
        <dbReference type="Google" id="ProtNLM"/>
    </source>
</evidence>
<evidence type="ECO:0000313" key="2">
    <source>
        <dbReference type="EMBL" id="SOH94514.1"/>
    </source>
</evidence>
<dbReference type="AlphaFoldDB" id="A0A2C9CT64"/>